<dbReference type="Gene3D" id="1.10.357.10">
    <property type="entry name" value="Tetracycline Repressor, domain 2"/>
    <property type="match status" value="1"/>
</dbReference>
<accession>A0A1H3RZX9</accession>
<evidence type="ECO:0000313" key="6">
    <source>
        <dbReference type="EMBL" id="SDZ30459.1"/>
    </source>
</evidence>
<keyword evidence="1" id="KW-0805">Transcription regulation</keyword>
<dbReference type="InterPro" id="IPR041490">
    <property type="entry name" value="KstR2_TetR_C"/>
</dbReference>
<evidence type="ECO:0000259" key="5">
    <source>
        <dbReference type="PROSITE" id="PS50977"/>
    </source>
</evidence>
<evidence type="ECO:0000256" key="2">
    <source>
        <dbReference type="ARBA" id="ARBA00023125"/>
    </source>
</evidence>
<dbReference type="PROSITE" id="PS50977">
    <property type="entry name" value="HTH_TETR_2"/>
    <property type="match status" value="1"/>
</dbReference>
<organism evidence="6 7">
    <name type="scientific">Micromonospora pattaloongensis</name>
    <dbReference type="NCBI Taxonomy" id="405436"/>
    <lineage>
        <taxon>Bacteria</taxon>
        <taxon>Bacillati</taxon>
        <taxon>Actinomycetota</taxon>
        <taxon>Actinomycetes</taxon>
        <taxon>Micromonosporales</taxon>
        <taxon>Micromonosporaceae</taxon>
        <taxon>Micromonospora</taxon>
    </lineage>
</organism>
<dbReference type="InterPro" id="IPR050109">
    <property type="entry name" value="HTH-type_TetR-like_transc_reg"/>
</dbReference>
<dbReference type="InterPro" id="IPR001647">
    <property type="entry name" value="HTH_TetR"/>
</dbReference>
<dbReference type="Proteomes" id="UP000242415">
    <property type="component" value="Unassembled WGS sequence"/>
</dbReference>
<dbReference type="SUPFAM" id="SSF48498">
    <property type="entry name" value="Tetracyclin repressor-like, C-terminal domain"/>
    <property type="match status" value="1"/>
</dbReference>
<dbReference type="GO" id="GO:0000976">
    <property type="term" value="F:transcription cis-regulatory region binding"/>
    <property type="evidence" value="ECO:0007669"/>
    <property type="project" value="TreeGrafter"/>
</dbReference>
<feature type="DNA-binding region" description="H-T-H motif" evidence="4">
    <location>
        <begin position="29"/>
        <end position="48"/>
    </location>
</feature>
<dbReference type="AlphaFoldDB" id="A0A1H3RZX9"/>
<keyword evidence="3" id="KW-0804">Transcription</keyword>
<feature type="domain" description="HTH tetR-type" evidence="5">
    <location>
        <begin position="6"/>
        <end position="66"/>
    </location>
</feature>
<evidence type="ECO:0000256" key="4">
    <source>
        <dbReference type="PROSITE-ProRule" id="PRU00335"/>
    </source>
</evidence>
<dbReference type="GO" id="GO:0003700">
    <property type="term" value="F:DNA-binding transcription factor activity"/>
    <property type="evidence" value="ECO:0007669"/>
    <property type="project" value="TreeGrafter"/>
</dbReference>
<dbReference type="OrthoDB" id="9814200at2"/>
<dbReference type="SUPFAM" id="SSF46689">
    <property type="entry name" value="Homeodomain-like"/>
    <property type="match status" value="1"/>
</dbReference>
<gene>
    <name evidence="6" type="ORF">SAMN05444365_109162</name>
</gene>
<sequence length="194" mass="21165">MPTRGEDTRARIVTASAALFARQGYHGTGLSELLDAVGLGKGGLYHHIASKEQLLLEIMLEPIDRVLASSDRILAADTDATTKLRALGDDLGQAMAADLSAWTVFLREYSALGQDGKTQVLGRRQAYLDRWRRVLIDGAASGEFRPIDLAFVESILGLFIYTFVWARDDTPAQELTNSIMGVLMHGICTPTRSA</sequence>
<dbReference type="RefSeq" id="WP_091560391.1">
    <property type="nucleotide sequence ID" value="NZ_FNPH01000009.1"/>
</dbReference>
<dbReference type="PRINTS" id="PR00455">
    <property type="entry name" value="HTHTETR"/>
</dbReference>
<dbReference type="InterPro" id="IPR036271">
    <property type="entry name" value="Tet_transcr_reg_TetR-rel_C_sf"/>
</dbReference>
<dbReference type="STRING" id="405436.SAMN05444365_109162"/>
<reference evidence="7" key="1">
    <citation type="submission" date="2016-10" db="EMBL/GenBank/DDBJ databases">
        <authorList>
            <person name="Varghese N."/>
            <person name="Submissions S."/>
        </authorList>
    </citation>
    <scope>NUCLEOTIDE SEQUENCE [LARGE SCALE GENOMIC DNA]</scope>
    <source>
        <strain evidence="7">DSM 45245</strain>
    </source>
</reference>
<name>A0A1H3RZX9_9ACTN</name>
<evidence type="ECO:0000313" key="7">
    <source>
        <dbReference type="Proteomes" id="UP000242415"/>
    </source>
</evidence>
<evidence type="ECO:0000256" key="1">
    <source>
        <dbReference type="ARBA" id="ARBA00023015"/>
    </source>
</evidence>
<dbReference type="Pfam" id="PF00440">
    <property type="entry name" value="TetR_N"/>
    <property type="match status" value="1"/>
</dbReference>
<keyword evidence="2 4" id="KW-0238">DNA-binding</keyword>
<dbReference type="InterPro" id="IPR009057">
    <property type="entry name" value="Homeodomain-like_sf"/>
</dbReference>
<proteinExistence type="predicted"/>
<dbReference type="PANTHER" id="PTHR30055:SF234">
    <property type="entry name" value="HTH-TYPE TRANSCRIPTIONAL REGULATOR BETI"/>
    <property type="match status" value="1"/>
</dbReference>
<dbReference type="Gene3D" id="1.10.10.60">
    <property type="entry name" value="Homeodomain-like"/>
    <property type="match status" value="1"/>
</dbReference>
<keyword evidence="7" id="KW-1185">Reference proteome</keyword>
<dbReference type="PANTHER" id="PTHR30055">
    <property type="entry name" value="HTH-TYPE TRANSCRIPTIONAL REGULATOR RUTR"/>
    <property type="match status" value="1"/>
</dbReference>
<evidence type="ECO:0000256" key="3">
    <source>
        <dbReference type="ARBA" id="ARBA00023163"/>
    </source>
</evidence>
<dbReference type="EMBL" id="FNPH01000009">
    <property type="protein sequence ID" value="SDZ30459.1"/>
    <property type="molecule type" value="Genomic_DNA"/>
</dbReference>
<protein>
    <submittedName>
        <fullName evidence="6">Transcriptional regulator, TetR family</fullName>
    </submittedName>
</protein>
<dbReference type="Pfam" id="PF17932">
    <property type="entry name" value="TetR_C_24"/>
    <property type="match status" value="1"/>
</dbReference>